<proteinExistence type="predicted"/>
<comment type="caution">
    <text evidence="2">The sequence shown here is derived from an EMBL/GenBank/DDBJ whole genome shotgun (WGS) entry which is preliminary data.</text>
</comment>
<keyword evidence="1" id="KW-1133">Transmembrane helix</keyword>
<feature type="transmembrane region" description="Helical" evidence="1">
    <location>
        <begin position="44"/>
        <end position="62"/>
    </location>
</feature>
<keyword evidence="1" id="KW-0812">Transmembrane</keyword>
<accession>A0A850LDJ9</accession>
<evidence type="ECO:0000313" key="3">
    <source>
        <dbReference type="Proteomes" id="UP000565723"/>
    </source>
</evidence>
<keyword evidence="1" id="KW-0472">Membrane</keyword>
<protein>
    <submittedName>
        <fullName evidence="2">Uncharacterized protein</fullName>
    </submittedName>
</protein>
<evidence type="ECO:0000313" key="2">
    <source>
        <dbReference type="EMBL" id="NVK96141.1"/>
    </source>
</evidence>
<name>A0A850LDJ9_9RHOB</name>
<gene>
    <name evidence="2" type="ORF">HW564_04345</name>
</gene>
<dbReference type="RefSeq" id="WP_044028712.1">
    <property type="nucleotide sequence ID" value="NZ_CP076685.1"/>
</dbReference>
<dbReference type="EMBL" id="JABXIY010000011">
    <property type="protein sequence ID" value="NVK96141.1"/>
    <property type="molecule type" value="Genomic_DNA"/>
</dbReference>
<feature type="transmembrane region" description="Helical" evidence="1">
    <location>
        <begin position="77"/>
        <end position="101"/>
    </location>
</feature>
<organism evidence="2 3">
    <name type="scientific">Ruegeria pomeroyi</name>
    <dbReference type="NCBI Taxonomy" id="89184"/>
    <lineage>
        <taxon>Bacteria</taxon>
        <taxon>Pseudomonadati</taxon>
        <taxon>Pseudomonadota</taxon>
        <taxon>Alphaproteobacteria</taxon>
        <taxon>Rhodobacterales</taxon>
        <taxon>Roseobacteraceae</taxon>
        <taxon>Ruegeria</taxon>
    </lineage>
</organism>
<dbReference type="AlphaFoldDB" id="A0A850LDJ9"/>
<sequence>MILLALVLYIVVACTLVAVPVALVQGSLSGRGKAGWPSTVGKTALAVLGLPFFLTVLGVYLLSSEMAQDPQNLWDWLFLWLMTFSFSMVPLLPLGLISFWLGKLVGMSKA</sequence>
<dbReference type="Proteomes" id="UP000565723">
    <property type="component" value="Unassembled WGS sequence"/>
</dbReference>
<reference evidence="2 3" key="1">
    <citation type="journal article" date="2020" name="Proc. Natl. Acad. Sci. U.S.A.">
        <title>Ecological drivers of bacterial community assembly in synthetic phycospheres.</title>
        <authorList>
            <person name="Fu H."/>
            <person name="Uchimiya M."/>
            <person name="Gore J."/>
            <person name="Moran M.A."/>
        </authorList>
    </citation>
    <scope>NUCLEOTIDE SEQUENCE [LARGE SCALE GENOMIC DNA]</scope>
    <source>
        <strain evidence="2">HF-Din03</strain>
    </source>
</reference>
<evidence type="ECO:0000256" key="1">
    <source>
        <dbReference type="SAM" id="Phobius"/>
    </source>
</evidence>
<feature type="transmembrane region" description="Helical" evidence="1">
    <location>
        <begin position="6"/>
        <end position="24"/>
    </location>
</feature>